<comment type="caution">
    <text evidence="8">The sequence shown here is derived from an EMBL/GenBank/DDBJ whole genome shotgun (WGS) entry which is preliminary data.</text>
</comment>
<reference evidence="8" key="2">
    <citation type="submission" date="2021-04" db="EMBL/GenBank/DDBJ databases">
        <authorList>
            <person name="Gilroy R."/>
        </authorList>
    </citation>
    <scope>NUCLEOTIDE SEQUENCE</scope>
    <source>
        <strain evidence="8">1068</strain>
    </source>
</reference>
<evidence type="ECO:0000256" key="2">
    <source>
        <dbReference type="ARBA" id="ARBA00022448"/>
    </source>
</evidence>
<protein>
    <recommendedName>
        <fullName evidence="6">V-type proton ATPase subunit E</fullName>
    </recommendedName>
    <alternativeName>
        <fullName evidence="6">V-ATPase subunit E</fullName>
    </alternativeName>
</protein>
<reference evidence="8" key="1">
    <citation type="journal article" date="2021" name="PeerJ">
        <title>Extensive microbial diversity within the chicken gut microbiome revealed by metagenomics and culture.</title>
        <authorList>
            <person name="Gilroy R."/>
            <person name="Ravi A."/>
            <person name="Getino M."/>
            <person name="Pursley I."/>
            <person name="Horton D.L."/>
            <person name="Alikhan N.F."/>
            <person name="Baker D."/>
            <person name="Gharbi K."/>
            <person name="Hall N."/>
            <person name="Watson M."/>
            <person name="Adriaenssens E.M."/>
            <person name="Foster-Nyarko E."/>
            <person name="Jarju S."/>
            <person name="Secka A."/>
            <person name="Antonio M."/>
            <person name="Oren A."/>
            <person name="Chaudhuri R.R."/>
            <person name="La Ragione R."/>
            <person name="Hildebrand F."/>
            <person name="Pallen M.J."/>
        </authorList>
    </citation>
    <scope>NUCLEOTIDE SEQUENCE</scope>
    <source>
        <strain evidence="8">1068</strain>
    </source>
</reference>
<dbReference type="SUPFAM" id="SSF160527">
    <property type="entry name" value="V-type ATPase subunit E-like"/>
    <property type="match status" value="1"/>
</dbReference>
<dbReference type="InterPro" id="IPR038495">
    <property type="entry name" value="ATPase_E_C"/>
</dbReference>
<dbReference type="InterPro" id="IPR002842">
    <property type="entry name" value="ATPase_V1_Esu"/>
</dbReference>
<dbReference type="GO" id="GO:0046961">
    <property type="term" value="F:proton-transporting ATPase activity, rotational mechanism"/>
    <property type="evidence" value="ECO:0007669"/>
    <property type="project" value="InterPro"/>
</dbReference>
<evidence type="ECO:0000256" key="4">
    <source>
        <dbReference type="ARBA" id="ARBA00023065"/>
    </source>
</evidence>
<dbReference type="HAMAP" id="MF_00311">
    <property type="entry name" value="ATP_synth_E_arch"/>
    <property type="match status" value="1"/>
</dbReference>
<feature type="coiled-coil region" evidence="7">
    <location>
        <begin position="12"/>
        <end position="43"/>
    </location>
</feature>
<proteinExistence type="inferred from homology"/>
<keyword evidence="7" id="KW-0175">Coiled coil</keyword>
<dbReference type="Pfam" id="PF01991">
    <property type="entry name" value="vATP-synt_E"/>
    <property type="match status" value="1"/>
</dbReference>
<keyword evidence="5 6" id="KW-0066">ATP synthesis</keyword>
<evidence type="ECO:0000256" key="7">
    <source>
        <dbReference type="SAM" id="Coils"/>
    </source>
</evidence>
<dbReference type="Gene3D" id="3.30.2320.30">
    <property type="entry name" value="ATP synthase, E subunit, C-terminal"/>
    <property type="match status" value="1"/>
</dbReference>
<accession>A0A9D2JUV6</accession>
<dbReference type="GO" id="GO:0005524">
    <property type="term" value="F:ATP binding"/>
    <property type="evidence" value="ECO:0007669"/>
    <property type="project" value="UniProtKB-UniRule"/>
</dbReference>
<evidence type="ECO:0000313" key="8">
    <source>
        <dbReference type="EMBL" id="HIZ66774.1"/>
    </source>
</evidence>
<gene>
    <name evidence="6" type="primary">atpE</name>
    <name evidence="8" type="ORF">H9809_12910</name>
</gene>
<keyword evidence="3 6" id="KW-0375">Hydrogen ion transport</keyword>
<dbReference type="CDD" id="cd06503">
    <property type="entry name" value="ATP-synt_Fo_b"/>
    <property type="match status" value="1"/>
</dbReference>
<comment type="function">
    <text evidence="6">Produces ATP from ADP in the presence of a proton gradient across the membrane.</text>
</comment>
<sequence length="197" mass="22175">MTGLEKMKSQILEEAQSSAKEILDNARSEAEKIKAEARERAEAQCGRISEKSQAEVKTLEERSVSSCGLQRRKALLEAKQEVISAVLDKAYEKLTGADDETYFDIIRKMLRKFVPAQKGEISFSARDLERMPKGFEDEIKEIAKEKGGELNLSKESREVEGGFVLIYGGIEENCTFKAMFSSRRDELADKVHALLFS</sequence>
<comment type="similarity">
    <text evidence="1 6">Belongs to the V-ATPase E subunit family.</text>
</comment>
<keyword evidence="2 6" id="KW-0813">Transport</keyword>
<dbReference type="GO" id="GO:0033178">
    <property type="term" value="C:proton-transporting two-sector ATPase complex, catalytic domain"/>
    <property type="evidence" value="ECO:0007669"/>
    <property type="project" value="InterPro"/>
</dbReference>
<dbReference type="SUPFAM" id="SSF81573">
    <property type="entry name" value="F1F0 ATP synthase subunit B, membrane domain"/>
    <property type="match status" value="1"/>
</dbReference>
<evidence type="ECO:0000256" key="1">
    <source>
        <dbReference type="ARBA" id="ARBA00005901"/>
    </source>
</evidence>
<dbReference type="GO" id="GO:0046933">
    <property type="term" value="F:proton-transporting ATP synthase activity, rotational mechanism"/>
    <property type="evidence" value="ECO:0007669"/>
    <property type="project" value="UniProtKB-UniRule"/>
</dbReference>
<evidence type="ECO:0000313" key="9">
    <source>
        <dbReference type="Proteomes" id="UP000824056"/>
    </source>
</evidence>
<dbReference type="EMBL" id="DXBG01000302">
    <property type="protein sequence ID" value="HIZ66774.1"/>
    <property type="molecule type" value="Genomic_DNA"/>
</dbReference>
<keyword evidence="4 6" id="KW-0406">Ion transport</keyword>
<dbReference type="Proteomes" id="UP000824056">
    <property type="component" value="Unassembled WGS sequence"/>
</dbReference>
<dbReference type="AlphaFoldDB" id="A0A9D2JUV6"/>
<dbReference type="InterPro" id="IPR028987">
    <property type="entry name" value="ATP_synth_B-like_membr_sf"/>
</dbReference>
<evidence type="ECO:0000256" key="5">
    <source>
        <dbReference type="ARBA" id="ARBA00023310"/>
    </source>
</evidence>
<dbReference type="Gene3D" id="1.20.5.620">
    <property type="entry name" value="F1F0 ATP synthase subunit B, membrane domain"/>
    <property type="match status" value="1"/>
</dbReference>
<organism evidence="8 9">
    <name type="scientific">Candidatus Blautia pullicola</name>
    <dbReference type="NCBI Taxonomy" id="2838498"/>
    <lineage>
        <taxon>Bacteria</taxon>
        <taxon>Bacillati</taxon>
        <taxon>Bacillota</taxon>
        <taxon>Clostridia</taxon>
        <taxon>Lachnospirales</taxon>
        <taxon>Lachnospiraceae</taxon>
        <taxon>Blautia</taxon>
    </lineage>
</organism>
<evidence type="ECO:0000256" key="3">
    <source>
        <dbReference type="ARBA" id="ARBA00022781"/>
    </source>
</evidence>
<evidence type="ECO:0000256" key="6">
    <source>
        <dbReference type="HAMAP-Rule" id="MF_00311"/>
    </source>
</evidence>
<name>A0A9D2JUV6_9FIRM</name>
<dbReference type="GO" id="GO:0042777">
    <property type="term" value="P:proton motive force-driven plasma membrane ATP synthesis"/>
    <property type="evidence" value="ECO:0007669"/>
    <property type="project" value="UniProtKB-UniRule"/>
</dbReference>